<comment type="caution">
    <text evidence="3">The sequence shown here is derived from an EMBL/GenBank/DDBJ whole genome shotgun (WGS) entry which is preliminary data.</text>
</comment>
<feature type="transmembrane region" description="Helical" evidence="2">
    <location>
        <begin position="46"/>
        <end position="68"/>
    </location>
</feature>
<dbReference type="PANTHER" id="PTHR23242:SF9">
    <property type="entry name" value="TRANSCRIPTION FACTOR HOXA13"/>
    <property type="match status" value="1"/>
</dbReference>
<feature type="region of interest" description="Disordered" evidence="1">
    <location>
        <begin position="619"/>
        <end position="641"/>
    </location>
</feature>
<keyword evidence="2" id="KW-1133">Transmembrane helix</keyword>
<name>A0A7C8MKW8_9PEZI</name>
<keyword evidence="4" id="KW-1185">Reference proteome</keyword>
<accession>A0A7C8MKW8</accession>
<dbReference type="EMBL" id="WUBL01000315">
    <property type="protein sequence ID" value="KAF2962647.1"/>
    <property type="molecule type" value="Genomic_DNA"/>
</dbReference>
<dbReference type="AlphaFoldDB" id="A0A7C8MKW8"/>
<sequence length="771" mass="84859">MAVAIEDKRQPPTNGSPKGPKALESPNGHAAQIISRGASSKGQRGVFTRSFVIIARLLTWYTIFTVLFRCPDSLVAYNESSPKVCKPYFYAKHAIAPHVSPYYDAYAAPYVDTARPYYVTLNRKVITPGCTYAVKYGGPRVAQVQAFGQAQWEKSVQPQILKYQVLAKAQYDHAISPYVNEAAIAITPYYDIARTNALQTYYEILVPTYTFLHPYANQGYDVAYGFTKNTVVPSTIWAWNKIYAFLDSAIWPHLRDVYILKVEPQLVRIGERLGRIVPKSTFLKPTPSVSSTTSSTTEPTETASQMADTESSHRSDVPSDTKSNPSETPKTKEEIRELAAKTVAEDLELWEGKFTRVAEEGAVEIEDRVDEISARMIERHANTMGKSLVAQLEATVHSEFEVLKKTILYILENSDNASKIDEQVAAAVRGAGLKIKNKAQNIRDWRQSYEQETEIAVTKAAQEHFSIIEQTRDLALQKIGMKWAWMDGVTYKDWQKYHQLRARFEEWTDELKRLITTHPGLVAAQTAGTDVEDEGMAVAHEAAVELGRLKQVAAWKATAQDFTDDFDSNTMQLAAEERIAAAAESARLAAEAAAEKATRDADDLRESISEVVSFVEDTEEAETVTVSLSRNNDQEQEGLDSSALPLLESLATEPTDSANDLSSEFPSTRNSESQSSTIDSTSTAKSVEPLPSSDPLDAANRIEETLEAYDLPIHSTDEEAAPASVEPAPFGAAAASIVSDAVSSGLEAASENIASVTDKVKDAAGHIKDEL</sequence>
<dbReference type="PANTHER" id="PTHR23242">
    <property type="entry name" value="TRANSCRIPTION FACTOR HOXA13"/>
    <property type="match status" value="1"/>
</dbReference>
<evidence type="ECO:0008006" key="5">
    <source>
        <dbReference type="Google" id="ProtNLM"/>
    </source>
</evidence>
<organism evidence="3 4">
    <name type="scientific">Xylaria multiplex</name>
    <dbReference type="NCBI Taxonomy" id="323545"/>
    <lineage>
        <taxon>Eukaryota</taxon>
        <taxon>Fungi</taxon>
        <taxon>Dikarya</taxon>
        <taxon>Ascomycota</taxon>
        <taxon>Pezizomycotina</taxon>
        <taxon>Sordariomycetes</taxon>
        <taxon>Xylariomycetidae</taxon>
        <taxon>Xylariales</taxon>
        <taxon>Xylariaceae</taxon>
        <taxon>Xylaria</taxon>
    </lineage>
</organism>
<feature type="compositionally biased region" description="Low complexity" evidence="1">
    <location>
        <begin position="671"/>
        <end position="683"/>
    </location>
</feature>
<feature type="region of interest" description="Disordered" evidence="1">
    <location>
        <begin position="1"/>
        <end position="26"/>
    </location>
</feature>
<evidence type="ECO:0000313" key="4">
    <source>
        <dbReference type="Proteomes" id="UP000481858"/>
    </source>
</evidence>
<evidence type="ECO:0000313" key="3">
    <source>
        <dbReference type="EMBL" id="KAF2962647.1"/>
    </source>
</evidence>
<feature type="region of interest" description="Disordered" evidence="1">
    <location>
        <begin position="653"/>
        <end position="696"/>
    </location>
</feature>
<gene>
    <name evidence="3" type="ORF">GQX73_g10926</name>
</gene>
<proteinExistence type="predicted"/>
<protein>
    <recommendedName>
        <fullName evidence="5">Transcription factor hoxa13</fullName>
    </recommendedName>
</protein>
<dbReference type="Proteomes" id="UP000481858">
    <property type="component" value="Unassembled WGS sequence"/>
</dbReference>
<keyword evidence="2" id="KW-0472">Membrane</keyword>
<feature type="compositionally biased region" description="Basic and acidic residues" evidence="1">
    <location>
        <begin position="310"/>
        <end position="319"/>
    </location>
</feature>
<evidence type="ECO:0000256" key="1">
    <source>
        <dbReference type="SAM" id="MobiDB-lite"/>
    </source>
</evidence>
<reference evidence="3 4" key="1">
    <citation type="submission" date="2019-12" db="EMBL/GenBank/DDBJ databases">
        <title>Draft genome sequence of the ascomycete Xylaria multiplex DSM 110363.</title>
        <authorList>
            <person name="Buettner E."/>
            <person name="Kellner H."/>
        </authorList>
    </citation>
    <scope>NUCLEOTIDE SEQUENCE [LARGE SCALE GENOMIC DNA]</scope>
    <source>
        <strain evidence="3 4">DSM 110363</strain>
    </source>
</reference>
<feature type="compositionally biased region" description="Polar residues" evidence="1">
    <location>
        <begin position="653"/>
        <end position="670"/>
    </location>
</feature>
<keyword evidence="2" id="KW-0812">Transmembrane</keyword>
<evidence type="ECO:0000256" key="2">
    <source>
        <dbReference type="SAM" id="Phobius"/>
    </source>
</evidence>
<feature type="compositionally biased region" description="Low complexity" evidence="1">
    <location>
        <begin position="285"/>
        <end position="302"/>
    </location>
</feature>
<dbReference type="InParanoid" id="A0A7C8MKW8"/>
<feature type="region of interest" description="Disordered" evidence="1">
    <location>
        <begin position="285"/>
        <end position="334"/>
    </location>
</feature>
<feature type="compositionally biased region" description="Basic and acidic residues" evidence="1">
    <location>
        <begin position="1"/>
        <end position="10"/>
    </location>
</feature>
<dbReference type="OrthoDB" id="3260408at2759"/>